<reference evidence="1" key="1">
    <citation type="submission" date="2018-05" db="EMBL/GenBank/DDBJ databases">
        <authorList>
            <person name="Lanie J.A."/>
            <person name="Ng W.-L."/>
            <person name="Kazmierczak K.M."/>
            <person name="Andrzejewski T.M."/>
            <person name="Davidsen T.M."/>
            <person name="Wayne K.J."/>
            <person name="Tettelin H."/>
            <person name="Glass J.I."/>
            <person name="Rusch D."/>
            <person name="Podicherti R."/>
            <person name="Tsui H.-C.T."/>
            <person name="Winkler M.E."/>
        </authorList>
    </citation>
    <scope>NUCLEOTIDE SEQUENCE</scope>
</reference>
<name>A0A383AQM4_9ZZZZ</name>
<feature type="non-terminal residue" evidence="1">
    <location>
        <position position="1"/>
    </location>
</feature>
<evidence type="ECO:0000313" key="1">
    <source>
        <dbReference type="EMBL" id="SVE09505.1"/>
    </source>
</evidence>
<dbReference type="EMBL" id="UINC01193744">
    <property type="protein sequence ID" value="SVE09505.1"/>
    <property type="molecule type" value="Genomic_DNA"/>
</dbReference>
<gene>
    <name evidence="1" type="ORF">METZ01_LOCUS462359</name>
</gene>
<organism evidence="1">
    <name type="scientific">marine metagenome</name>
    <dbReference type="NCBI Taxonomy" id="408172"/>
    <lineage>
        <taxon>unclassified sequences</taxon>
        <taxon>metagenomes</taxon>
        <taxon>ecological metagenomes</taxon>
    </lineage>
</organism>
<accession>A0A383AQM4</accession>
<dbReference type="AlphaFoldDB" id="A0A383AQM4"/>
<protein>
    <submittedName>
        <fullName evidence="1">Uncharacterized protein</fullName>
    </submittedName>
</protein>
<proteinExistence type="predicted"/>
<sequence length="32" mass="3358">LFFLVKHGPAVSLAMQVIVSASGVANRANRCT</sequence>